<dbReference type="EC" id="5.6.2.3" evidence="1"/>
<organism evidence="3 4">
    <name type="scientific">Senna tora</name>
    <dbReference type="NCBI Taxonomy" id="362788"/>
    <lineage>
        <taxon>Eukaryota</taxon>
        <taxon>Viridiplantae</taxon>
        <taxon>Streptophyta</taxon>
        <taxon>Embryophyta</taxon>
        <taxon>Tracheophyta</taxon>
        <taxon>Spermatophyta</taxon>
        <taxon>Magnoliopsida</taxon>
        <taxon>eudicotyledons</taxon>
        <taxon>Gunneridae</taxon>
        <taxon>Pentapetalae</taxon>
        <taxon>rosids</taxon>
        <taxon>fabids</taxon>
        <taxon>Fabales</taxon>
        <taxon>Fabaceae</taxon>
        <taxon>Caesalpinioideae</taxon>
        <taxon>Cassia clade</taxon>
        <taxon>Senna</taxon>
    </lineage>
</organism>
<reference evidence="3" key="1">
    <citation type="submission" date="2020-09" db="EMBL/GenBank/DDBJ databases">
        <title>Genome-Enabled Discovery of Anthraquinone Biosynthesis in Senna tora.</title>
        <authorList>
            <person name="Kang S.-H."/>
            <person name="Pandey R.P."/>
            <person name="Lee C.-M."/>
            <person name="Sim J.-S."/>
            <person name="Jeong J.-T."/>
            <person name="Choi B.-S."/>
            <person name="Jung M."/>
            <person name="Ginzburg D."/>
            <person name="Zhao K."/>
            <person name="Won S.Y."/>
            <person name="Oh T.-J."/>
            <person name="Yu Y."/>
            <person name="Kim N.-H."/>
            <person name="Lee O.R."/>
            <person name="Lee T.-H."/>
            <person name="Bashyal P."/>
            <person name="Kim T.-S."/>
            <person name="Lee W.-H."/>
            <person name="Kawkins C."/>
            <person name="Kim C.-K."/>
            <person name="Kim J.S."/>
            <person name="Ahn B.O."/>
            <person name="Rhee S.Y."/>
            <person name="Sohng J.K."/>
        </authorList>
    </citation>
    <scope>NUCLEOTIDE SEQUENCE</scope>
    <source>
        <tissue evidence="3">Leaf</tissue>
    </source>
</reference>
<dbReference type="GO" id="GO:0006310">
    <property type="term" value="P:DNA recombination"/>
    <property type="evidence" value="ECO:0007669"/>
    <property type="project" value="UniProtKB-KW"/>
</dbReference>
<evidence type="ECO:0000259" key="2">
    <source>
        <dbReference type="Pfam" id="PF05970"/>
    </source>
</evidence>
<dbReference type="Proteomes" id="UP000634136">
    <property type="component" value="Unassembled WGS sequence"/>
</dbReference>
<dbReference type="AlphaFoldDB" id="A0A834TT21"/>
<keyword evidence="1" id="KW-0547">Nucleotide-binding</keyword>
<dbReference type="GO" id="GO:0016787">
    <property type="term" value="F:hydrolase activity"/>
    <property type="evidence" value="ECO:0007669"/>
    <property type="project" value="UniProtKB-KW"/>
</dbReference>
<name>A0A834TT21_9FABA</name>
<comment type="catalytic activity">
    <reaction evidence="1">
        <text>ATP + H2O = ADP + phosphate + H(+)</text>
        <dbReference type="Rhea" id="RHEA:13065"/>
        <dbReference type="ChEBI" id="CHEBI:15377"/>
        <dbReference type="ChEBI" id="CHEBI:15378"/>
        <dbReference type="ChEBI" id="CHEBI:30616"/>
        <dbReference type="ChEBI" id="CHEBI:43474"/>
        <dbReference type="ChEBI" id="CHEBI:456216"/>
        <dbReference type="EC" id="5.6.2.3"/>
    </reaction>
</comment>
<keyword evidence="1" id="KW-0067">ATP-binding</keyword>
<dbReference type="OrthoDB" id="1435114at2759"/>
<keyword evidence="1" id="KW-0227">DNA damage</keyword>
<dbReference type="EMBL" id="JAAIUW010000006">
    <property type="protein sequence ID" value="KAF7826887.1"/>
    <property type="molecule type" value="Genomic_DNA"/>
</dbReference>
<dbReference type="PANTHER" id="PTHR10492">
    <property type="match status" value="1"/>
</dbReference>
<proteinExistence type="inferred from homology"/>
<comment type="similarity">
    <text evidence="1">Belongs to the helicase family.</text>
</comment>
<dbReference type="InterPro" id="IPR010285">
    <property type="entry name" value="DNA_helicase_pif1-like_DEAD"/>
</dbReference>
<keyword evidence="4" id="KW-1185">Reference proteome</keyword>
<gene>
    <name evidence="3" type="ORF">G2W53_018051</name>
</gene>
<dbReference type="GO" id="GO:0006281">
    <property type="term" value="P:DNA repair"/>
    <property type="evidence" value="ECO:0007669"/>
    <property type="project" value="UniProtKB-KW"/>
</dbReference>
<accession>A0A834TT21</accession>
<evidence type="ECO:0000313" key="3">
    <source>
        <dbReference type="EMBL" id="KAF7826887.1"/>
    </source>
</evidence>
<keyword evidence="1 3" id="KW-0347">Helicase</keyword>
<dbReference type="InterPro" id="IPR027417">
    <property type="entry name" value="P-loop_NTPase"/>
</dbReference>
<dbReference type="SUPFAM" id="SSF52540">
    <property type="entry name" value="P-loop containing nucleoside triphosphate hydrolases"/>
    <property type="match status" value="1"/>
</dbReference>
<dbReference type="Pfam" id="PF05970">
    <property type="entry name" value="PIF1"/>
    <property type="match status" value="1"/>
</dbReference>
<evidence type="ECO:0000313" key="4">
    <source>
        <dbReference type="Proteomes" id="UP000634136"/>
    </source>
</evidence>
<feature type="domain" description="DNA helicase Pif1-like DEAD-box helicase" evidence="2">
    <location>
        <begin position="161"/>
        <end position="336"/>
    </location>
</feature>
<keyword evidence="1" id="KW-0233">DNA recombination</keyword>
<dbReference type="Gene3D" id="3.40.50.300">
    <property type="entry name" value="P-loop containing nucleotide triphosphate hydrolases"/>
    <property type="match status" value="1"/>
</dbReference>
<evidence type="ECO:0000256" key="1">
    <source>
        <dbReference type="RuleBase" id="RU363044"/>
    </source>
</evidence>
<keyword evidence="1" id="KW-0234">DNA repair</keyword>
<comment type="cofactor">
    <cofactor evidence="1">
        <name>Mg(2+)</name>
        <dbReference type="ChEBI" id="CHEBI:18420"/>
    </cofactor>
</comment>
<dbReference type="GO" id="GO:0043139">
    <property type="term" value="F:5'-3' DNA helicase activity"/>
    <property type="evidence" value="ECO:0007669"/>
    <property type="project" value="UniProtKB-EC"/>
</dbReference>
<dbReference type="GO" id="GO:0005524">
    <property type="term" value="F:ATP binding"/>
    <property type="evidence" value="ECO:0007669"/>
    <property type="project" value="UniProtKB-KW"/>
</dbReference>
<keyword evidence="1" id="KW-0378">Hydrolase</keyword>
<comment type="caution">
    <text evidence="3">The sequence shown here is derived from an EMBL/GenBank/DDBJ whole genome shotgun (WGS) entry which is preliminary data.</text>
</comment>
<protein>
    <recommendedName>
        <fullName evidence="1">ATP-dependent DNA helicase</fullName>
        <ecNumber evidence="1">5.6.2.3</ecNumber>
    </recommendedName>
</protein>
<sequence>MLAKVMIRYISPCEEVWRIFGFDINFQKPSAERLPFHLPDQQSVVFPDNAPIDSDIKTINGVMYPTFKDACYVMGFLDDDKEYIEGIIEDLHLDDERVQEIALAEIENLLKINIHSLFDFPPIRMPNEALMRNIGNLLISEELNYDRNALKFEHATLLSSLTDEQRPIYDTIMSVVNDGRPGIFFVNGFGGSGKTYIWNTITSAIRSKGKIFLVVASSGIASQLIPGGRTTHSRFVIRLNIDENSTCYIVQGSDLAELMVHTKLIFWDEAPMTHCHCFEALHRTLRDIMHSQDAALAKHPFGGKAVVFGGDFRQILPVIPRAAREDIVLASLNSLYFVVLMQGIIFNKNYEAISR</sequence>
<dbReference type="GO" id="GO:0000723">
    <property type="term" value="P:telomere maintenance"/>
    <property type="evidence" value="ECO:0007669"/>
    <property type="project" value="InterPro"/>
</dbReference>
<dbReference type="PANTHER" id="PTHR10492:SF101">
    <property type="entry name" value="ATP-DEPENDENT DNA HELICASE"/>
    <property type="match status" value="1"/>
</dbReference>